<comment type="similarity">
    <text evidence="1 5">Belongs to the CoaE family.</text>
</comment>
<comment type="subcellular location">
    <subcellularLocation>
        <location evidence="5">Cytoplasm</location>
    </subcellularLocation>
</comment>
<proteinExistence type="inferred from homology"/>
<dbReference type="Gene3D" id="3.40.50.300">
    <property type="entry name" value="P-loop containing nucleotide triphosphate hydrolases"/>
    <property type="match status" value="1"/>
</dbReference>
<organism evidence="7 8">
    <name type="scientific">Methylomonas koyamae</name>
    <dbReference type="NCBI Taxonomy" id="702114"/>
    <lineage>
        <taxon>Bacteria</taxon>
        <taxon>Pseudomonadati</taxon>
        <taxon>Pseudomonadota</taxon>
        <taxon>Gammaproteobacteria</taxon>
        <taxon>Methylococcales</taxon>
        <taxon>Methylococcaceae</taxon>
        <taxon>Methylomonas</taxon>
    </lineage>
</organism>
<sequence length="203" mass="21832">MLTIGLTGGIGCGKSTVCRLFEALDVPIVDADLIARQLVEPGQPALQDIVAAFGSAVLHADGSLDRAALRAKVFADPEQKRRLEAILHPLVYTEIARQVEGLTGSYVIVAVPLLLETDGDRRVDRVLVVDCPPENQLQRVLARDGLAIDQARAIIASQLSREARLARADDVLDNGGDPDRLAEQVKSLHNSYNLLASVRTPTA</sequence>
<dbReference type="GO" id="GO:0015937">
    <property type="term" value="P:coenzyme A biosynthetic process"/>
    <property type="evidence" value="ECO:0007669"/>
    <property type="project" value="UniProtKB-UniRule"/>
</dbReference>
<dbReference type="Pfam" id="PF01121">
    <property type="entry name" value="CoaE"/>
    <property type="match status" value="1"/>
</dbReference>
<evidence type="ECO:0000313" key="8">
    <source>
        <dbReference type="Proteomes" id="UP000077628"/>
    </source>
</evidence>
<dbReference type="PROSITE" id="PS51219">
    <property type="entry name" value="DPCK"/>
    <property type="match status" value="1"/>
</dbReference>
<evidence type="ECO:0000256" key="2">
    <source>
        <dbReference type="ARBA" id="ARBA00022741"/>
    </source>
</evidence>
<name>A0A177N9J5_9GAMM</name>
<dbReference type="UniPathway" id="UPA00241">
    <property type="reaction ID" value="UER00356"/>
</dbReference>
<protein>
    <recommendedName>
        <fullName evidence="5 6">Dephospho-CoA kinase</fullName>
        <ecNumber evidence="5 6">2.7.1.24</ecNumber>
    </recommendedName>
    <alternativeName>
        <fullName evidence="5">Dephosphocoenzyme A kinase</fullName>
    </alternativeName>
</protein>
<evidence type="ECO:0000256" key="3">
    <source>
        <dbReference type="ARBA" id="ARBA00022840"/>
    </source>
</evidence>
<dbReference type="GO" id="GO:0005737">
    <property type="term" value="C:cytoplasm"/>
    <property type="evidence" value="ECO:0007669"/>
    <property type="project" value="UniProtKB-SubCell"/>
</dbReference>
<evidence type="ECO:0000256" key="1">
    <source>
        <dbReference type="ARBA" id="ARBA00009018"/>
    </source>
</evidence>
<evidence type="ECO:0000256" key="5">
    <source>
        <dbReference type="HAMAP-Rule" id="MF_00376"/>
    </source>
</evidence>
<comment type="caution">
    <text evidence="7">The sequence shown here is derived from an EMBL/GenBank/DDBJ whole genome shotgun (WGS) entry which is preliminary data.</text>
</comment>
<keyword evidence="2 5" id="KW-0547">Nucleotide-binding</keyword>
<dbReference type="PANTHER" id="PTHR10695">
    <property type="entry name" value="DEPHOSPHO-COA KINASE-RELATED"/>
    <property type="match status" value="1"/>
</dbReference>
<comment type="function">
    <text evidence="5">Catalyzes the phosphorylation of the 3'-hydroxyl group of dephosphocoenzyme A to form coenzyme A.</text>
</comment>
<keyword evidence="8" id="KW-1185">Reference proteome</keyword>
<dbReference type="GO" id="GO:0004140">
    <property type="term" value="F:dephospho-CoA kinase activity"/>
    <property type="evidence" value="ECO:0007669"/>
    <property type="project" value="UniProtKB-UniRule"/>
</dbReference>
<dbReference type="SUPFAM" id="SSF52540">
    <property type="entry name" value="P-loop containing nucleoside triphosphate hydrolases"/>
    <property type="match status" value="1"/>
</dbReference>
<dbReference type="OrthoDB" id="9812943at2"/>
<dbReference type="InterPro" id="IPR027417">
    <property type="entry name" value="P-loop_NTPase"/>
</dbReference>
<dbReference type="RefSeq" id="WP_064030932.1">
    <property type="nucleotide sequence ID" value="NZ_LUUK01000197.1"/>
</dbReference>
<keyword evidence="5" id="KW-0963">Cytoplasm</keyword>
<dbReference type="EMBL" id="LUUK01000197">
    <property type="protein sequence ID" value="OAI14716.1"/>
    <property type="molecule type" value="Genomic_DNA"/>
</dbReference>
<reference evidence="8" key="1">
    <citation type="submission" date="2016-03" db="EMBL/GenBank/DDBJ databases">
        <authorList>
            <person name="Heylen K."/>
            <person name="De Vos P."/>
            <person name="Vekeman B."/>
        </authorList>
    </citation>
    <scope>NUCLEOTIDE SEQUENCE [LARGE SCALE GENOMIC DNA]</scope>
    <source>
        <strain evidence="8">R-45383</strain>
    </source>
</reference>
<dbReference type="PANTHER" id="PTHR10695:SF46">
    <property type="entry name" value="BIFUNCTIONAL COENZYME A SYNTHASE-RELATED"/>
    <property type="match status" value="1"/>
</dbReference>
<dbReference type="EC" id="2.7.1.24" evidence="5 6"/>
<dbReference type="CDD" id="cd02022">
    <property type="entry name" value="DPCK"/>
    <property type="match status" value="1"/>
</dbReference>
<evidence type="ECO:0000313" key="7">
    <source>
        <dbReference type="EMBL" id="OAI14716.1"/>
    </source>
</evidence>
<gene>
    <name evidence="5 7" type="primary">coaE</name>
    <name evidence="7" type="ORF">A1355_12210</name>
</gene>
<keyword evidence="5" id="KW-0808">Transferase</keyword>
<keyword evidence="5 7" id="KW-0418">Kinase</keyword>
<evidence type="ECO:0000256" key="4">
    <source>
        <dbReference type="ARBA" id="ARBA00022993"/>
    </source>
</evidence>
<feature type="binding site" evidence="5">
    <location>
        <begin position="11"/>
        <end position="16"/>
    </location>
    <ligand>
        <name>ATP</name>
        <dbReference type="ChEBI" id="CHEBI:30616"/>
    </ligand>
</feature>
<comment type="catalytic activity">
    <reaction evidence="5">
        <text>3'-dephospho-CoA + ATP = ADP + CoA + H(+)</text>
        <dbReference type="Rhea" id="RHEA:18245"/>
        <dbReference type="ChEBI" id="CHEBI:15378"/>
        <dbReference type="ChEBI" id="CHEBI:30616"/>
        <dbReference type="ChEBI" id="CHEBI:57287"/>
        <dbReference type="ChEBI" id="CHEBI:57328"/>
        <dbReference type="ChEBI" id="CHEBI:456216"/>
        <dbReference type="EC" id="2.7.1.24"/>
    </reaction>
</comment>
<dbReference type="HAMAP" id="MF_00376">
    <property type="entry name" value="Dephospho_CoA_kinase"/>
    <property type="match status" value="1"/>
</dbReference>
<dbReference type="GO" id="GO:0005524">
    <property type="term" value="F:ATP binding"/>
    <property type="evidence" value="ECO:0007669"/>
    <property type="project" value="UniProtKB-UniRule"/>
</dbReference>
<accession>A0A177N9J5</accession>
<evidence type="ECO:0000256" key="6">
    <source>
        <dbReference type="NCBIfam" id="TIGR00152"/>
    </source>
</evidence>
<comment type="pathway">
    <text evidence="5">Cofactor biosynthesis; coenzyme A biosynthesis; CoA from (R)-pantothenate: step 5/5.</text>
</comment>
<dbReference type="Proteomes" id="UP000077628">
    <property type="component" value="Unassembled WGS sequence"/>
</dbReference>
<dbReference type="AlphaFoldDB" id="A0A177N9J5"/>
<dbReference type="NCBIfam" id="TIGR00152">
    <property type="entry name" value="dephospho-CoA kinase"/>
    <property type="match status" value="1"/>
</dbReference>
<keyword evidence="3 5" id="KW-0067">ATP-binding</keyword>
<dbReference type="InterPro" id="IPR001977">
    <property type="entry name" value="Depp_CoAkinase"/>
</dbReference>
<dbReference type="STRING" id="702114.A1355_12210"/>
<keyword evidence="4 5" id="KW-0173">Coenzyme A biosynthesis</keyword>